<dbReference type="EC" id="3.2.1.143" evidence="7"/>
<evidence type="ECO:0000256" key="9">
    <source>
        <dbReference type="ARBA" id="ARBA00022490"/>
    </source>
</evidence>
<evidence type="ECO:0000256" key="8">
    <source>
        <dbReference type="ARBA" id="ARBA00022454"/>
    </source>
</evidence>
<dbReference type="PANTHER" id="PTHR16222:SF24">
    <property type="entry name" value="ADP-RIBOSYLHYDROLASE ARH3"/>
    <property type="match status" value="1"/>
</dbReference>
<evidence type="ECO:0000256" key="3">
    <source>
        <dbReference type="ARBA" id="ARBA00004305"/>
    </source>
</evidence>
<evidence type="ECO:0000256" key="14">
    <source>
        <dbReference type="ARBA" id="ARBA00023128"/>
    </source>
</evidence>
<evidence type="ECO:0000256" key="6">
    <source>
        <dbReference type="ARBA" id="ARBA00011245"/>
    </source>
</evidence>
<keyword evidence="26" id="KW-1185">Reference proteome</keyword>
<evidence type="ECO:0000256" key="5">
    <source>
        <dbReference type="ARBA" id="ARBA00010702"/>
    </source>
</evidence>
<dbReference type="FunFam" id="1.10.4080.10:FF:000001">
    <property type="entry name" value="ADP-ribose glycohydrolase ARH3"/>
    <property type="match status" value="1"/>
</dbReference>
<comment type="cofactor">
    <cofactor evidence="25">
        <name>Mg(2+)</name>
        <dbReference type="ChEBI" id="CHEBI:18420"/>
    </cofactor>
    <text evidence="25">Binds 2 magnesium ions per subunit.</text>
</comment>
<evidence type="ECO:0000256" key="7">
    <source>
        <dbReference type="ARBA" id="ARBA00012255"/>
    </source>
</evidence>
<keyword evidence="13 25" id="KW-0460">Magnesium</keyword>
<evidence type="ECO:0000256" key="22">
    <source>
        <dbReference type="ARBA" id="ARBA00043187"/>
    </source>
</evidence>
<dbReference type="GO" id="GO:0046872">
    <property type="term" value="F:metal ion binding"/>
    <property type="evidence" value="ECO:0007669"/>
    <property type="project" value="UniProtKB-KW"/>
</dbReference>
<evidence type="ECO:0000313" key="26">
    <source>
        <dbReference type="Proteomes" id="UP000046395"/>
    </source>
</evidence>
<comment type="similarity">
    <text evidence="5">Belongs to the ADP-ribosylglycohydrolase family.</text>
</comment>
<evidence type="ECO:0000256" key="16">
    <source>
        <dbReference type="ARBA" id="ARBA00023242"/>
    </source>
</evidence>
<accession>A0A5S6QJY6</accession>
<evidence type="ECO:0000256" key="24">
    <source>
        <dbReference type="ARBA" id="ARBA00049015"/>
    </source>
</evidence>
<evidence type="ECO:0000256" key="12">
    <source>
        <dbReference type="ARBA" id="ARBA00022801"/>
    </source>
</evidence>
<dbReference type="SUPFAM" id="SSF101478">
    <property type="entry name" value="ADP-ribosylglycohydrolase"/>
    <property type="match status" value="1"/>
</dbReference>
<evidence type="ECO:0000256" key="15">
    <source>
        <dbReference type="ARBA" id="ARBA00023204"/>
    </source>
</evidence>
<dbReference type="Pfam" id="PF03747">
    <property type="entry name" value="ADP_ribosyl_GH"/>
    <property type="match status" value="1"/>
</dbReference>
<dbReference type="AlphaFoldDB" id="A0A5S6QJY6"/>
<evidence type="ECO:0000256" key="11">
    <source>
        <dbReference type="ARBA" id="ARBA00022763"/>
    </source>
</evidence>
<keyword evidence="15" id="KW-0234">DNA repair</keyword>
<dbReference type="GO" id="GO:0005694">
    <property type="term" value="C:chromosome"/>
    <property type="evidence" value="ECO:0007669"/>
    <property type="project" value="UniProtKB-SubCell"/>
</dbReference>
<comment type="catalytic activity">
    <reaction evidence="24">
        <text>alpha-NAD(+) + H2O = ADP-D-ribose + nicotinamide + H(+)</text>
        <dbReference type="Rhea" id="RHEA:68792"/>
        <dbReference type="ChEBI" id="CHEBI:15377"/>
        <dbReference type="ChEBI" id="CHEBI:15378"/>
        <dbReference type="ChEBI" id="CHEBI:17154"/>
        <dbReference type="ChEBI" id="CHEBI:57967"/>
        <dbReference type="ChEBI" id="CHEBI:77017"/>
    </reaction>
</comment>
<keyword evidence="16" id="KW-0539">Nucleus</keyword>
<evidence type="ECO:0000256" key="23">
    <source>
        <dbReference type="ARBA" id="ARBA00043193"/>
    </source>
</evidence>
<feature type="binding site" evidence="25">
    <location>
        <position position="304"/>
    </location>
    <ligand>
        <name>Mg(2+)</name>
        <dbReference type="ChEBI" id="CHEBI:18420"/>
        <label>2</label>
    </ligand>
</feature>
<dbReference type="STRING" id="70415.A0A5S6QJY6"/>
<dbReference type="GO" id="GO:0006281">
    <property type="term" value="P:DNA repair"/>
    <property type="evidence" value="ECO:0007669"/>
    <property type="project" value="UniProtKB-KW"/>
</dbReference>
<feature type="binding site" evidence="25">
    <location>
        <position position="302"/>
    </location>
    <ligand>
        <name>Mg(2+)</name>
        <dbReference type="ChEBI" id="CHEBI:18420"/>
        <label>2</label>
    </ligand>
</feature>
<feature type="binding site" evidence="25">
    <location>
        <position position="305"/>
    </location>
    <ligand>
        <name>Mg(2+)</name>
        <dbReference type="ChEBI" id="CHEBI:18420"/>
        <label>2</label>
    </ligand>
</feature>
<keyword evidence="10 25" id="KW-0479">Metal-binding</keyword>
<dbReference type="GO" id="GO:0140290">
    <property type="term" value="P:peptidyl-serine ADP-deribosylation"/>
    <property type="evidence" value="ECO:0007669"/>
    <property type="project" value="UniProtKB-ARBA"/>
</dbReference>
<evidence type="ECO:0000256" key="4">
    <source>
        <dbReference type="ARBA" id="ARBA00004496"/>
    </source>
</evidence>
<dbReference type="Gene3D" id="1.10.4080.10">
    <property type="entry name" value="ADP-ribosylation/Crystallin J1"/>
    <property type="match status" value="1"/>
</dbReference>
<evidence type="ECO:0000313" key="27">
    <source>
        <dbReference type="WBParaSite" id="TMUE_2000007192.1"/>
    </source>
</evidence>
<evidence type="ECO:0000256" key="20">
    <source>
        <dbReference type="ARBA" id="ARBA00042722"/>
    </source>
</evidence>
<keyword evidence="12" id="KW-0378">Hydrolase</keyword>
<feature type="binding site" evidence="25">
    <location>
        <position position="70"/>
    </location>
    <ligand>
        <name>Mg(2+)</name>
        <dbReference type="ChEBI" id="CHEBI:18420"/>
        <label>1</label>
    </ligand>
</feature>
<evidence type="ECO:0000256" key="1">
    <source>
        <dbReference type="ARBA" id="ARBA00004123"/>
    </source>
</evidence>
<dbReference type="PANTHER" id="PTHR16222">
    <property type="entry name" value="ADP-RIBOSYLGLYCOHYDROLASE"/>
    <property type="match status" value="1"/>
</dbReference>
<comment type="subunit">
    <text evidence="6">Monomer.</text>
</comment>
<keyword evidence="14" id="KW-0496">Mitochondrion</keyword>
<evidence type="ECO:0000256" key="17">
    <source>
        <dbReference type="ARBA" id="ARBA00041057"/>
    </source>
</evidence>
<keyword evidence="9" id="KW-0963">Cytoplasm</keyword>
<evidence type="ECO:0000256" key="2">
    <source>
        <dbReference type="ARBA" id="ARBA00004286"/>
    </source>
</evidence>
<evidence type="ECO:0000256" key="10">
    <source>
        <dbReference type="ARBA" id="ARBA00022723"/>
    </source>
</evidence>
<evidence type="ECO:0000256" key="25">
    <source>
        <dbReference type="PIRSR" id="PIRSR605502-1"/>
    </source>
</evidence>
<evidence type="ECO:0000256" key="21">
    <source>
        <dbReference type="ARBA" id="ARBA00042850"/>
    </source>
</evidence>
<name>A0A5S6QJY6_TRIMR</name>
<keyword evidence="11" id="KW-0227">DNA damage</keyword>
<dbReference type="InterPro" id="IPR005502">
    <property type="entry name" value="Ribosyl_crysJ1"/>
</dbReference>
<dbReference type="InterPro" id="IPR036705">
    <property type="entry name" value="Ribosyl_crysJ1_sf"/>
</dbReference>
<proteinExistence type="inferred from homology"/>
<organism evidence="26 27">
    <name type="scientific">Trichuris muris</name>
    <name type="common">Mouse whipworm</name>
    <dbReference type="NCBI Taxonomy" id="70415"/>
    <lineage>
        <taxon>Eukaryota</taxon>
        <taxon>Metazoa</taxon>
        <taxon>Ecdysozoa</taxon>
        <taxon>Nematoda</taxon>
        <taxon>Enoplea</taxon>
        <taxon>Dorylaimia</taxon>
        <taxon>Trichinellida</taxon>
        <taxon>Trichuridae</taxon>
        <taxon>Trichuris</taxon>
    </lineage>
</organism>
<reference evidence="27" key="1">
    <citation type="submission" date="2019-12" db="UniProtKB">
        <authorList>
            <consortium name="WormBaseParasite"/>
        </authorList>
    </citation>
    <scope>IDENTIFICATION</scope>
</reference>
<feature type="binding site" evidence="25">
    <location>
        <position position="68"/>
    </location>
    <ligand>
        <name>Mg(2+)</name>
        <dbReference type="ChEBI" id="CHEBI:18420"/>
        <label>1</label>
    </ligand>
</feature>
<evidence type="ECO:0000256" key="18">
    <source>
        <dbReference type="ARBA" id="ARBA00042398"/>
    </source>
</evidence>
<evidence type="ECO:0000256" key="13">
    <source>
        <dbReference type="ARBA" id="ARBA00022842"/>
    </source>
</evidence>
<dbReference type="InterPro" id="IPR050792">
    <property type="entry name" value="ADP-ribosylglycohydrolase"/>
</dbReference>
<feature type="binding site" evidence="25">
    <location>
        <position position="69"/>
    </location>
    <ligand>
        <name>Mg(2+)</name>
        <dbReference type="ChEBI" id="CHEBI:18420"/>
        <label>1</label>
    </ligand>
</feature>
<sequence>MCFAQCLSRVRGCLVGALAGDCLGQPFERYWKHVRAVQEYEKYRERVTSFVTACFEGGHVDEGVLRYTDDTAMAQALLHSLIECNGFNEHDMATRFADAFYNDKSRGYGSAVCQVFSKIRSGNYHNVYQPAKEQFYGAGSHGNGGAMRVAPVALFYGNDPMAALKVATEQCRLTHAHPDAIMGSIIVTAAIVYVFKCEHNITEKECVDAVMKVVTQEHTNVYPSLSPEENPYLKKLSAFEVLSKENRPATVVAATLGNQVSALESVPAALYSFVRSLKPTADFPQSNPMIRTISYAISLGGDTDTIATMAGAICGAYFGDACLTPELKKNLEGVQFYLNAADIITSRLIAVS</sequence>
<dbReference type="GO" id="GO:0005634">
    <property type="term" value="C:nucleus"/>
    <property type="evidence" value="ECO:0007669"/>
    <property type="project" value="UniProtKB-SubCell"/>
</dbReference>
<dbReference type="WBParaSite" id="TMUE_2000007192.1">
    <property type="protein sequence ID" value="TMUE_2000007192.1"/>
    <property type="gene ID" value="WBGene00287041"/>
</dbReference>
<comment type="subcellular location">
    <subcellularLocation>
        <location evidence="2">Chromosome</location>
    </subcellularLocation>
    <subcellularLocation>
        <location evidence="4">Cytoplasm</location>
    </subcellularLocation>
    <subcellularLocation>
        <location evidence="3">Mitochondrion matrix</location>
    </subcellularLocation>
    <subcellularLocation>
        <location evidence="1">Nucleus</location>
    </subcellularLocation>
</comment>
<evidence type="ECO:0000256" key="19">
    <source>
        <dbReference type="ARBA" id="ARBA00042471"/>
    </source>
</evidence>
<dbReference type="Proteomes" id="UP000046395">
    <property type="component" value="Unassembled WGS sequence"/>
</dbReference>
<keyword evidence="8" id="KW-0158">Chromosome</keyword>
<dbReference type="GO" id="GO:0004649">
    <property type="term" value="F:poly(ADP-ribose) glycohydrolase activity"/>
    <property type="evidence" value="ECO:0007669"/>
    <property type="project" value="UniProtKB-EC"/>
</dbReference>
<dbReference type="GO" id="GO:0005759">
    <property type="term" value="C:mitochondrial matrix"/>
    <property type="evidence" value="ECO:0007669"/>
    <property type="project" value="UniProtKB-SubCell"/>
</dbReference>
<protein>
    <recommendedName>
        <fullName evidence="17">ADP-ribosylhydrolase ARH3</fullName>
        <ecNumber evidence="7">3.2.1.143</ecNumber>
    </recommendedName>
    <alternativeName>
        <fullName evidence="18">ADP-ribose glycohydrolase ARH3</fullName>
    </alternativeName>
    <alternativeName>
        <fullName evidence="19">ADP-ribosylhydrolase 3</fullName>
    </alternativeName>
    <alternativeName>
        <fullName evidence="22">O-acetyl-ADP-ribose deacetylase ARH3</fullName>
    </alternativeName>
    <alternativeName>
        <fullName evidence="23">Poly(ADP-ribose) glycohydrolase ARH3</fullName>
    </alternativeName>
    <alternativeName>
        <fullName evidence="21">[Protein ADP-ribosylarginine] hydrolase-like protein 2</fullName>
    </alternativeName>
    <alternativeName>
        <fullName evidence="20">[Protein ADP-ribosylserine] hydrolase</fullName>
    </alternativeName>
</protein>